<feature type="transmembrane region" description="Helical" evidence="1">
    <location>
        <begin position="34"/>
        <end position="56"/>
    </location>
</feature>
<organism evidence="2 3">
    <name type="scientific">Williamsia maris</name>
    <dbReference type="NCBI Taxonomy" id="72806"/>
    <lineage>
        <taxon>Bacteria</taxon>
        <taxon>Bacillati</taxon>
        <taxon>Actinomycetota</taxon>
        <taxon>Actinomycetes</taxon>
        <taxon>Mycobacteriales</taxon>
        <taxon>Nocardiaceae</taxon>
        <taxon>Williamsia</taxon>
    </lineage>
</organism>
<comment type="caution">
    <text evidence="2">The sequence shown here is derived from an EMBL/GenBank/DDBJ whole genome shotgun (WGS) entry which is preliminary data.</text>
</comment>
<gene>
    <name evidence="2" type="ORF">LX13_000567</name>
</gene>
<evidence type="ECO:0000313" key="3">
    <source>
        <dbReference type="Proteomes" id="UP001206895"/>
    </source>
</evidence>
<evidence type="ECO:0008006" key="4">
    <source>
        <dbReference type="Google" id="ProtNLM"/>
    </source>
</evidence>
<reference evidence="2 3" key="1">
    <citation type="submission" date="2022-06" db="EMBL/GenBank/DDBJ databases">
        <title>Genomic Encyclopedia of Archaeal and Bacterial Type Strains, Phase II (KMG-II): from individual species to whole genera.</title>
        <authorList>
            <person name="Goeker M."/>
        </authorList>
    </citation>
    <scope>NUCLEOTIDE SEQUENCE [LARGE SCALE GENOMIC DNA]</scope>
    <source>
        <strain evidence="2 3">DSM 44693</strain>
    </source>
</reference>
<proteinExistence type="predicted"/>
<name>A0ABT1H922_9NOCA</name>
<sequence length="180" mass="19557">MSEVRPPNATEIRLLGTTWVDRGPRYWVRRAGLVVLWTAVFALSCWGVGIVIYVIATSASGSARAFILVLAATGVLWSFYWGFGLLKRTDEEKELGVPMIIRSGTTPEARDRGGWAGVTAGIVAAPVVLFAQIFVVGAAAALVISLLQKYISIEEFEAVTGKKAPRRRAKPKLWSKPLGK</sequence>
<keyword evidence="1" id="KW-0812">Transmembrane</keyword>
<feature type="transmembrane region" description="Helical" evidence="1">
    <location>
        <begin position="122"/>
        <end position="147"/>
    </location>
</feature>
<keyword evidence="1" id="KW-1133">Transmembrane helix</keyword>
<protein>
    <recommendedName>
        <fullName evidence="4">RDD family protein</fullName>
    </recommendedName>
</protein>
<accession>A0ABT1H922</accession>
<keyword evidence="3" id="KW-1185">Reference proteome</keyword>
<evidence type="ECO:0000313" key="2">
    <source>
        <dbReference type="EMBL" id="MCP2174760.1"/>
    </source>
</evidence>
<dbReference type="Proteomes" id="UP001206895">
    <property type="component" value="Unassembled WGS sequence"/>
</dbReference>
<keyword evidence="1" id="KW-0472">Membrane</keyword>
<dbReference type="EMBL" id="JAMTCJ010000001">
    <property type="protein sequence ID" value="MCP2174760.1"/>
    <property type="molecule type" value="Genomic_DNA"/>
</dbReference>
<evidence type="ECO:0000256" key="1">
    <source>
        <dbReference type="SAM" id="Phobius"/>
    </source>
</evidence>
<feature type="transmembrane region" description="Helical" evidence="1">
    <location>
        <begin position="63"/>
        <end position="83"/>
    </location>
</feature>